<dbReference type="CDD" id="cd00093">
    <property type="entry name" value="HTH_XRE"/>
    <property type="match status" value="1"/>
</dbReference>
<dbReference type="EMBL" id="JAAMOX010000002">
    <property type="protein sequence ID" value="NIH54428.1"/>
    <property type="molecule type" value="Genomic_DNA"/>
</dbReference>
<dbReference type="GO" id="GO:0003677">
    <property type="term" value="F:DNA binding"/>
    <property type="evidence" value="ECO:0007669"/>
    <property type="project" value="UniProtKB-KW"/>
</dbReference>
<proteinExistence type="predicted"/>
<protein>
    <submittedName>
        <fullName evidence="3">Transcriptional regulator with XRE-family HTH domain</fullName>
    </submittedName>
</protein>
<dbReference type="InterPro" id="IPR010982">
    <property type="entry name" value="Lambda_DNA-bd_dom_sf"/>
</dbReference>
<organism evidence="3 4">
    <name type="scientific">Lysinibacter cavernae</name>
    <dbReference type="NCBI Taxonomy" id="1640652"/>
    <lineage>
        <taxon>Bacteria</taxon>
        <taxon>Bacillati</taxon>
        <taxon>Actinomycetota</taxon>
        <taxon>Actinomycetes</taxon>
        <taxon>Micrococcales</taxon>
        <taxon>Microbacteriaceae</taxon>
        <taxon>Lysinibacter</taxon>
    </lineage>
</organism>
<dbReference type="Gene3D" id="1.10.260.40">
    <property type="entry name" value="lambda repressor-like DNA-binding domains"/>
    <property type="match status" value="1"/>
</dbReference>
<dbReference type="AlphaFoldDB" id="A0A7X5TUI8"/>
<dbReference type="PANTHER" id="PTHR46797">
    <property type="entry name" value="HTH-TYPE TRANSCRIPTIONAL REGULATOR"/>
    <property type="match status" value="1"/>
</dbReference>
<evidence type="ECO:0000256" key="1">
    <source>
        <dbReference type="ARBA" id="ARBA00023125"/>
    </source>
</evidence>
<dbReference type="PANTHER" id="PTHR46797:SF1">
    <property type="entry name" value="METHYLPHOSPHONATE SYNTHASE"/>
    <property type="match status" value="1"/>
</dbReference>
<evidence type="ECO:0000259" key="2">
    <source>
        <dbReference type="PROSITE" id="PS50943"/>
    </source>
</evidence>
<dbReference type="Pfam" id="PF01381">
    <property type="entry name" value="HTH_3"/>
    <property type="match status" value="1"/>
</dbReference>
<comment type="caution">
    <text evidence="3">The sequence shown here is derived from an EMBL/GenBank/DDBJ whole genome shotgun (WGS) entry which is preliminary data.</text>
</comment>
<dbReference type="Proteomes" id="UP000541033">
    <property type="component" value="Unassembled WGS sequence"/>
</dbReference>
<keyword evidence="4" id="KW-1185">Reference proteome</keyword>
<feature type="domain" description="HTH cro/C1-type" evidence="2">
    <location>
        <begin position="17"/>
        <end position="71"/>
    </location>
</feature>
<accession>A0A7X5TUI8</accession>
<dbReference type="SUPFAM" id="SSF47413">
    <property type="entry name" value="lambda repressor-like DNA-binding domains"/>
    <property type="match status" value="1"/>
</dbReference>
<keyword evidence="1" id="KW-0238">DNA-binding</keyword>
<dbReference type="GO" id="GO:0005829">
    <property type="term" value="C:cytosol"/>
    <property type="evidence" value="ECO:0007669"/>
    <property type="project" value="TreeGrafter"/>
</dbReference>
<gene>
    <name evidence="3" type="ORF">FHX76_002324</name>
</gene>
<name>A0A7X5TUI8_9MICO</name>
<dbReference type="InterPro" id="IPR001387">
    <property type="entry name" value="Cro/C1-type_HTH"/>
</dbReference>
<dbReference type="GO" id="GO:0003700">
    <property type="term" value="F:DNA-binding transcription factor activity"/>
    <property type="evidence" value="ECO:0007669"/>
    <property type="project" value="TreeGrafter"/>
</dbReference>
<evidence type="ECO:0000313" key="3">
    <source>
        <dbReference type="EMBL" id="NIH54428.1"/>
    </source>
</evidence>
<evidence type="ECO:0000313" key="4">
    <source>
        <dbReference type="Proteomes" id="UP000541033"/>
    </source>
</evidence>
<dbReference type="PROSITE" id="PS50943">
    <property type="entry name" value="HTH_CROC1"/>
    <property type="match status" value="1"/>
</dbReference>
<dbReference type="InterPro" id="IPR050807">
    <property type="entry name" value="TransReg_Diox_bact_type"/>
</dbReference>
<sequence length="84" mass="9533">METFEDYEAARIIGNRIRAHRRANDLTLETLSYLSETHVTTVSRIERGRSLPNLGTLMRLATVLNVDPGSLIHDLHNLDFSAQQ</sequence>
<dbReference type="RefSeq" id="WP_167150809.1">
    <property type="nucleotide sequence ID" value="NZ_JAAMOX010000002.1"/>
</dbReference>
<dbReference type="SMART" id="SM00530">
    <property type="entry name" value="HTH_XRE"/>
    <property type="match status" value="1"/>
</dbReference>
<reference evidence="3 4" key="1">
    <citation type="submission" date="2020-02" db="EMBL/GenBank/DDBJ databases">
        <title>Sequencing the genomes of 1000 actinobacteria strains.</title>
        <authorList>
            <person name="Klenk H.-P."/>
        </authorList>
    </citation>
    <scope>NUCLEOTIDE SEQUENCE [LARGE SCALE GENOMIC DNA]</scope>
    <source>
        <strain evidence="3 4">DSM 27960</strain>
    </source>
</reference>